<keyword evidence="5 7" id="KW-1133">Transmembrane helix</keyword>
<dbReference type="PROSITE" id="PS50928">
    <property type="entry name" value="ABC_TM1"/>
    <property type="match status" value="1"/>
</dbReference>
<proteinExistence type="inferred from homology"/>
<feature type="transmembrane region" description="Helical" evidence="7">
    <location>
        <begin position="110"/>
        <end position="131"/>
    </location>
</feature>
<dbReference type="InterPro" id="IPR050901">
    <property type="entry name" value="BP-dep_ABC_trans_perm"/>
</dbReference>
<feature type="transmembrane region" description="Helical" evidence="7">
    <location>
        <begin position="244"/>
        <end position="263"/>
    </location>
</feature>
<dbReference type="HOGENOM" id="CLU_016047_1_2_9"/>
<feature type="domain" description="ABC transmembrane type-1" evidence="8">
    <location>
        <begin position="74"/>
        <end position="265"/>
    </location>
</feature>
<evidence type="ECO:0000256" key="3">
    <source>
        <dbReference type="ARBA" id="ARBA00022475"/>
    </source>
</evidence>
<evidence type="ECO:0000259" key="8">
    <source>
        <dbReference type="PROSITE" id="PS50928"/>
    </source>
</evidence>
<feature type="transmembrane region" description="Helical" evidence="7">
    <location>
        <begin position="214"/>
        <end position="237"/>
    </location>
</feature>
<dbReference type="AlphaFoldDB" id="A0A0F7F773"/>
<name>A0A0F7F773_PAEDU</name>
<comment type="similarity">
    <text evidence="7">Belongs to the binding-protein-dependent transport system permease family.</text>
</comment>
<evidence type="ECO:0000256" key="4">
    <source>
        <dbReference type="ARBA" id="ARBA00022692"/>
    </source>
</evidence>
<dbReference type="Pfam" id="PF00528">
    <property type="entry name" value="BPD_transp_1"/>
    <property type="match status" value="1"/>
</dbReference>
<accession>A0A0F7F773</accession>
<evidence type="ECO:0000256" key="6">
    <source>
        <dbReference type="ARBA" id="ARBA00023136"/>
    </source>
</evidence>
<dbReference type="GO" id="GO:0005886">
    <property type="term" value="C:plasma membrane"/>
    <property type="evidence" value="ECO:0007669"/>
    <property type="project" value="UniProtKB-SubCell"/>
</dbReference>
<comment type="subcellular location">
    <subcellularLocation>
        <location evidence="1 7">Cell membrane</location>
        <topology evidence="1 7">Multi-pass membrane protein</topology>
    </subcellularLocation>
</comment>
<reference evidence="9 10" key="1">
    <citation type="submission" date="2015-03" db="EMBL/GenBank/DDBJ databases">
        <authorList>
            <person name="Abdul Halim M."/>
        </authorList>
    </citation>
    <scope>NUCLEOTIDE SEQUENCE [LARGE SCALE GENOMIC DNA]</scope>
    <source>
        <strain evidence="9 10">ATCC 35681</strain>
    </source>
</reference>
<dbReference type="EMBL" id="CP011114">
    <property type="protein sequence ID" value="AKG33707.1"/>
    <property type="molecule type" value="Genomic_DNA"/>
</dbReference>
<reference evidence="9 10" key="2">
    <citation type="journal article" date="2016" name="Genome Announc.">
        <title>Genome Sequence of a Gram-Positive Diazotroph, Paenibacillus durus Type Strain ATCC 35681.</title>
        <authorList>
            <person name="Halim M.A."/>
            <person name="Rahman A.Y."/>
            <person name="Sim K.S."/>
            <person name="Yam H.C."/>
            <person name="Rahim A.A."/>
            <person name="Ghazali A.H."/>
            <person name="Najimudin N."/>
        </authorList>
    </citation>
    <scope>NUCLEOTIDE SEQUENCE [LARGE SCALE GENOMIC DNA]</scope>
    <source>
        <strain evidence="9 10">ATCC 35681</strain>
    </source>
</reference>
<gene>
    <name evidence="9" type="ORF">VK70_03160</name>
</gene>
<dbReference type="OrthoDB" id="187395at2"/>
<dbReference type="PATRIC" id="fig|1333534.5.peg.681"/>
<feature type="transmembrane region" description="Helical" evidence="7">
    <location>
        <begin position="18"/>
        <end position="36"/>
    </location>
</feature>
<organism evidence="9 10">
    <name type="scientific">Paenibacillus durus ATCC 35681</name>
    <dbReference type="NCBI Taxonomy" id="1333534"/>
    <lineage>
        <taxon>Bacteria</taxon>
        <taxon>Bacillati</taxon>
        <taxon>Bacillota</taxon>
        <taxon>Bacilli</taxon>
        <taxon>Bacillales</taxon>
        <taxon>Paenibacillaceae</taxon>
        <taxon>Paenibacillus</taxon>
    </lineage>
</organism>
<keyword evidence="6 7" id="KW-0472">Membrane</keyword>
<evidence type="ECO:0000256" key="7">
    <source>
        <dbReference type="RuleBase" id="RU363032"/>
    </source>
</evidence>
<dbReference type="PANTHER" id="PTHR32243">
    <property type="entry name" value="MALTOSE TRANSPORT SYSTEM PERMEASE-RELATED"/>
    <property type="match status" value="1"/>
</dbReference>
<dbReference type="RefSeq" id="WP_025695743.1">
    <property type="nucleotide sequence ID" value="NZ_ASQQ01000365.1"/>
</dbReference>
<keyword evidence="3" id="KW-1003">Cell membrane</keyword>
<dbReference type="CDD" id="cd06261">
    <property type="entry name" value="TM_PBP2"/>
    <property type="match status" value="1"/>
</dbReference>
<feature type="transmembrane region" description="Helical" evidence="7">
    <location>
        <begin position="73"/>
        <end position="98"/>
    </location>
</feature>
<evidence type="ECO:0000256" key="1">
    <source>
        <dbReference type="ARBA" id="ARBA00004651"/>
    </source>
</evidence>
<dbReference type="GO" id="GO:0055085">
    <property type="term" value="P:transmembrane transport"/>
    <property type="evidence" value="ECO:0007669"/>
    <property type="project" value="InterPro"/>
</dbReference>
<keyword evidence="4 7" id="KW-0812">Transmembrane</keyword>
<dbReference type="SUPFAM" id="SSF161098">
    <property type="entry name" value="MetI-like"/>
    <property type="match status" value="1"/>
</dbReference>
<dbReference type="InterPro" id="IPR000515">
    <property type="entry name" value="MetI-like"/>
</dbReference>
<feature type="transmembrane region" description="Helical" evidence="7">
    <location>
        <begin position="186"/>
        <end position="208"/>
    </location>
</feature>
<evidence type="ECO:0000256" key="5">
    <source>
        <dbReference type="ARBA" id="ARBA00022989"/>
    </source>
</evidence>
<evidence type="ECO:0000256" key="2">
    <source>
        <dbReference type="ARBA" id="ARBA00022448"/>
    </source>
</evidence>
<dbReference type="InterPro" id="IPR035906">
    <property type="entry name" value="MetI-like_sf"/>
</dbReference>
<dbReference type="Proteomes" id="UP000034189">
    <property type="component" value="Chromosome"/>
</dbReference>
<feature type="transmembrane region" description="Helical" evidence="7">
    <location>
        <begin position="143"/>
        <end position="165"/>
    </location>
</feature>
<evidence type="ECO:0000313" key="9">
    <source>
        <dbReference type="EMBL" id="AKG33707.1"/>
    </source>
</evidence>
<dbReference type="Gene3D" id="1.10.3720.10">
    <property type="entry name" value="MetI-like"/>
    <property type="match status" value="1"/>
</dbReference>
<sequence>MEQRLRPKRPFSAQIHRLVLLLLLVINIYPLLWMVLNSLKTEQELTMNPFGIARQPVWSNYIEAWKVAKLGPYLVNSIIVTLSAVVLTLLVGALAAFFLSRFEFKSKGFLLVYFTFGMLIPIHATLVPLFIEMRSLHLMDNRLTLLLPYTAFNLPITIFILAGFMNAFPKEVEEAGIMDGCSVMGIFGRLILPMLTPALATAFIINFLNNWNEFSFALVLITDGALKTLPLGLANFAGQYNRSYTLQMAGLTIVLVPTLLFYLSVQKYLTAGMTAGAVKG</sequence>
<dbReference type="PANTHER" id="PTHR32243:SF24">
    <property type="entry name" value="DIACETYLCHITOBIOSE UPTAKE SYSTEM PERMEASE PROTEIN NGCG"/>
    <property type="match status" value="1"/>
</dbReference>
<keyword evidence="2 7" id="KW-0813">Transport</keyword>
<evidence type="ECO:0000313" key="10">
    <source>
        <dbReference type="Proteomes" id="UP000034189"/>
    </source>
</evidence>
<protein>
    <submittedName>
        <fullName evidence="9">ABC transporter permease</fullName>
    </submittedName>
</protein>